<comment type="catalytic activity">
    <reaction evidence="3 4">
        <text>an acyl phosphate + H2O = a carboxylate + phosphate + H(+)</text>
        <dbReference type="Rhea" id="RHEA:14965"/>
        <dbReference type="ChEBI" id="CHEBI:15377"/>
        <dbReference type="ChEBI" id="CHEBI:15378"/>
        <dbReference type="ChEBI" id="CHEBI:29067"/>
        <dbReference type="ChEBI" id="CHEBI:43474"/>
        <dbReference type="ChEBI" id="CHEBI:59918"/>
        <dbReference type="EC" id="3.6.1.7"/>
    </reaction>
</comment>
<gene>
    <name evidence="7" type="ORF">EHO51_11735</name>
</gene>
<name>A0A3G8M651_9HYPH</name>
<dbReference type="PROSITE" id="PS51160">
    <property type="entry name" value="ACYLPHOSPHATASE_3"/>
    <property type="match status" value="1"/>
</dbReference>
<dbReference type="AlphaFoldDB" id="A0A3G8M651"/>
<evidence type="ECO:0000256" key="1">
    <source>
        <dbReference type="ARBA" id="ARBA00005614"/>
    </source>
</evidence>
<reference evidence="7 8" key="1">
    <citation type="submission" date="2018-11" db="EMBL/GenBank/DDBJ databases">
        <title>Genome squencing of methanotrophic bacteria isolated from alkaline groundwater in Korea.</title>
        <authorList>
            <person name="Nguyen L.N."/>
        </authorList>
    </citation>
    <scope>NUCLEOTIDE SEQUENCE [LARGE SCALE GENOMIC DNA]</scope>
    <source>
        <strain evidence="7 8">GW6</strain>
    </source>
</reference>
<dbReference type="Pfam" id="PF00708">
    <property type="entry name" value="Acylphosphatase"/>
    <property type="match status" value="1"/>
</dbReference>
<dbReference type="PRINTS" id="PR00112">
    <property type="entry name" value="ACYLPHPHTASE"/>
</dbReference>
<protein>
    <recommendedName>
        <fullName evidence="2 4">acylphosphatase</fullName>
        <ecNumber evidence="2 4">3.6.1.7</ecNumber>
    </recommendedName>
</protein>
<dbReference type="InterPro" id="IPR020456">
    <property type="entry name" value="Acylphosphatase"/>
</dbReference>
<dbReference type="KEGG" id="mros:EHO51_11735"/>
<evidence type="ECO:0000259" key="6">
    <source>
        <dbReference type="PROSITE" id="PS51160"/>
    </source>
</evidence>
<dbReference type="PANTHER" id="PTHR47268:SF4">
    <property type="entry name" value="ACYLPHOSPHATASE"/>
    <property type="match status" value="1"/>
</dbReference>
<feature type="domain" description="Acylphosphatase-like" evidence="6">
    <location>
        <begin position="6"/>
        <end position="97"/>
    </location>
</feature>
<dbReference type="EMBL" id="CP034086">
    <property type="protein sequence ID" value="AZG77351.1"/>
    <property type="molecule type" value="Genomic_DNA"/>
</dbReference>
<sequence length="99" mass="10635">MSDREIIRLFIEGRVQGVGYRAFLVREALALDLTGWARNRRDGAVESVVSGPRQALDALIAAARRGPRLARVDALREEPADEAALVAFCGAGFSVAPDA</sequence>
<evidence type="ECO:0000313" key="8">
    <source>
        <dbReference type="Proteomes" id="UP000273982"/>
    </source>
</evidence>
<dbReference type="InterPro" id="IPR001792">
    <property type="entry name" value="Acylphosphatase-like_dom"/>
</dbReference>
<evidence type="ECO:0000256" key="5">
    <source>
        <dbReference type="RuleBase" id="RU004168"/>
    </source>
</evidence>
<dbReference type="RefSeq" id="WP_124739052.1">
    <property type="nucleotide sequence ID" value="NZ_CP034086.1"/>
</dbReference>
<dbReference type="NCBIfam" id="NF010996">
    <property type="entry name" value="PRK14421.1"/>
    <property type="match status" value="1"/>
</dbReference>
<evidence type="ECO:0000256" key="4">
    <source>
        <dbReference type="PROSITE-ProRule" id="PRU00520"/>
    </source>
</evidence>
<comment type="similarity">
    <text evidence="1 5">Belongs to the acylphosphatase family.</text>
</comment>
<evidence type="ECO:0000256" key="3">
    <source>
        <dbReference type="ARBA" id="ARBA00047645"/>
    </source>
</evidence>
<dbReference type="GO" id="GO:0003998">
    <property type="term" value="F:acylphosphatase activity"/>
    <property type="evidence" value="ECO:0007669"/>
    <property type="project" value="UniProtKB-EC"/>
</dbReference>
<keyword evidence="4" id="KW-0378">Hydrolase</keyword>
<dbReference type="PANTHER" id="PTHR47268">
    <property type="entry name" value="ACYLPHOSPHATASE"/>
    <property type="match status" value="1"/>
</dbReference>
<accession>A0A3G8M651</accession>
<dbReference type="PROSITE" id="PS00151">
    <property type="entry name" value="ACYLPHOSPHATASE_2"/>
    <property type="match status" value="1"/>
</dbReference>
<evidence type="ECO:0000256" key="2">
    <source>
        <dbReference type="ARBA" id="ARBA00012150"/>
    </source>
</evidence>
<dbReference type="SUPFAM" id="SSF54975">
    <property type="entry name" value="Acylphosphatase/BLUF domain-like"/>
    <property type="match status" value="1"/>
</dbReference>
<dbReference type="InterPro" id="IPR036046">
    <property type="entry name" value="Acylphosphatase-like_dom_sf"/>
</dbReference>
<dbReference type="InterPro" id="IPR017968">
    <property type="entry name" value="Acylphosphatase_CS"/>
</dbReference>
<feature type="active site" evidence="4">
    <location>
        <position position="21"/>
    </location>
</feature>
<proteinExistence type="inferred from homology"/>
<evidence type="ECO:0000313" key="7">
    <source>
        <dbReference type="EMBL" id="AZG77351.1"/>
    </source>
</evidence>
<dbReference type="Proteomes" id="UP000273982">
    <property type="component" value="Chromosome"/>
</dbReference>
<dbReference type="EC" id="3.6.1.7" evidence="2 4"/>
<dbReference type="Gene3D" id="3.30.70.100">
    <property type="match status" value="1"/>
</dbReference>
<organism evidence="7 8">
    <name type="scientific">Methylocystis rosea</name>
    <dbReference type="NCBI Taxonomy" id="173366"/>
    <lineage>
        <taxon>Bacteria</taxon>
        <taxon>Pseudomonadati</taxon>
        <taxon>Pseudomonadota</taxon>
        <taxon>Alphaproteobacteria</taxon>
        <taxon>Hyphomicrobiales</taxon>
        <taxon>Methylocystaceae</taxon>
        <taxon>Methylocystis</taxon>
    </lineage>
</organism>
<feature type="active site" evidence="4">
    <location>
        <position position="39"/>
    </location>
</feature>